<proteinExistence type="predicted"/>
<organism evidence="1 2">
    <name type="scientific">Crenichthys baileyi</name>
    <name type="common">White River springfish</name>
    <dbReference type="NCBI Taxonomy" id="28760"/>
    <lineage>
        <taxon>Eukaryota</taxon>
        <taxon>Metazoa</taxon>
        <taxon>Chordata</taxon>
        <taxon>Craniata</taxon>
        <taxon>Vertebrata</taxon>
        <taxon>Euteleostomi</taxon>
        <taxon>Actinopterygii</taxon>
        <taxon>Neopterygii</taxon>
        <taxon>Teleostei</taxon>
        <taxon>Neoteleostei</taxon>
        <taxon>Acanthomorphata</taxon>
        <taxon>Ovalentaria</taxon>
        <taxon>Atherinomorphae</taxon>
        <taxon>Cyprinodontiformes</taxon>
        <taxon>Goodeidae</taxon>
        <taxon>Crenichthys</taxon>
    </lineage>
</organism>
<dbReference type="EMBL" id="JAHHUM010002597">
    <property type="protein sequence ID" value="KAK5602990.1"/>
    <property type="molecule type" value="Genomic_DNA"/>
</dbReference>
<gene>
    <name evidence="1" type="ORF">CRENBAI_017305</name>
</gene>
<name>A0AAV9R3V9_9TELE</name>
<sequence length="113" mass="12357">MSLPAPCLTPLALEFDPVSVPGFTYQPSHWFIQPEPAWLSSLPGFIVKRTITALCSCHSVSWFPGGFGSVGNLTSVCWTLPHELSGFLPPLDSVPHHQTEKWFLEADCCSSAL</sequence>
<dbReference type="Proteomes" id="UP001311232">
    <property type="component" value="Unassembled WGS sequence"/>
</dbReference>
<dbReference type="AlphaFoldDB" id="A0AAV9R3V9"/>
<keyword evidence="2" id="KW-1185">Reference proteome</keyword>
<accession>A0AAV9R3V9</accession>
<reference evidence="1 2" key="1">
    <citation type="submission" date="2021-06" db="EMBL/GenBank/DDBJ databases">
        <authorList>
            <person name="Palmer J.M."/>
        </authorList>
    </citation>
    <scope>NUCLEOTIDE SEQUENCE [LARGE SCALE GENOMIC DNA]</scope>
    <source>
        <strain evidence="1 2">MEX-2019</strain>
        <tissue evidence="1">Muscle</tissue>
    </source>
</reference>
<evidence type="ECO:0000313" key="2">
    <source>
        <dbReference type="Proteomes" id="UP001311232"/>
    </source>
</evidence>
<protein>
    <submittedName>
        <fullName evidence="1">Uncharacterized protein</fullName>
    </submittedName>
</protein>
<comment type="caution">
    <text evidence="1">The sequence shown here is derived from an EMBL/GenBank/DDBJ whole genome shotgun (WGS) entry which is preliminary data.</text>
</comment>
<evidence type="ECO:0000313" key="1">
    <source>
        <dbReference type="EMBL" id="KAK5602990.1"/>
    </source>
</evidence>